<dbReference type="InterPro" id="IPR050189">
    <property type="entry name" value="MFS_Efflux_Transporters"/>
</dbReference>
<dbReference type="Pfam" id="PF07690">
    <property type="entry name" value="MFS_1"/>
    <property type="match status" value="1"/>
</dbReference>
<dbReference type="PANTHER" id="PTHR43124:SF5">
    <property type="entry name" value="PURINE RIBONUCLEOSIDE EFFLUX PUMP NEPI"/>
    <property type="match status" value="1"/>
</dbReference>
<dbReference type="CDD" id="cd17324">
    <property type="entry name" value="MFS_NepI_like"/>
    <property type="match status" value="1"/>
</dbReference>
<dbReference type="OrthoDB" id="9812189at2"/>
<dbReference type="Proteomes" id="UP000318431">
    <property type="component" value="Unassembled WGS sequence"/>
</dbReference>
<feature type="transmembrane region" description="Helical" evidence="6">
    <location>
        <begin position="49"/>
        <end position="69"/>
    </location>
</feature>
<evidence type="ECO:0000313" key="9">
    <source>
        <dbReference type="Proteomes" id="UP000318431"/>
    </source>
</evidence>
<feature type="transmembrane region" description="Helical" evidence="6">
    <location>
        <begin position="245"/>
        <end position="265"/>
    </location>
</feature>
<evidence type="ECO:0000256" key="6">
    <source>
        <dbReference type="SAM" id="Phobius"/>
    </source>
</evidence>
<keyword evidence="3 6" id="KW-0812">Transmembrane</keyword>
<keyword evidence="9" id="KW-1185">Reference proteome</keyword>
<reference evidence="8 9" key="1">
    <citation type="journal article" date="2015" name="Stand. Genomic Sci.">
        <title>Genomic Encyclopedia of Bacterial and Archaeal Type Strains, Phase III: the genomes of soil and plant-associated and newly described type strains.</title>
        <authorList>
            <person name="Whitman W.B."/>
            <person name="Woyke T."/>
            <person name="Klenk H.P."/>
            <person name="Zhou Y."/>
            <person name="Lilburn T.G."/>
            <person name="Beck B.J."/>
            <person name="De Vos P."/>
            <person name="Vandamme P."/>
            <person name="Eisen J.A."/>
            <person name="Garrity G."/>
            <person name="Hugenholtz P."/>
            <person name="Kyrpides N.C."/>
        </authorList>
    </citation>
    <scope>NUCLEOTIDE SEQUENCE [LARGE SCALE GENOMIC DNA]</scope>
    <source>
        <strain evidence="8 9">CGMCC 1.10822</strain>
    </source>
</reference>
<evidence type="ECO:0000259" key="7">
    <source>
        <dbReference type="PROSITE" id="PS50850"/>
    </source>
</evidence>
<feature type="transmembrane region" description="Helical" evidence="6">
    <location>
        <begin position="12"/>
        <end position="29"/>
    </location>
</feature>
<dbReference type="EMBL" id="VLLB01000008">
    <property type="protein sequence ID" value="TWI62521.1"/>
    <property type="molecule type" value="Genomic_DNA"/>
</dbReference>
<comment type="caution">
    <text evidence="8">The sequence shown here is derived from an EMBL/GenBank/DDBJ whole genome shotgun (WGS) entry which is preliminary data.</text>
</comment>
<feature type="transmembrane region" description="Helical" evidence="6">
    <location>
        <begin position="277"/>
        <end position="295"/>
    </location>
</feature>
<dbReference type="InterPro" id="IPR011701">
    <property type="entry name" value="MFS"/>
</dbReference>
<feature type="transmembrane region" description="Helical" evidence="6">
    <location>
        <begin position="139"/>
        <end position="161"/>
    </location>
</feature>
<feature type="transmembrane region" description="Helical" evidence="6">
    <location>
        <begin position="167"/>
        <end position="189"/>
    </location>
</feature>
<evidence type="ECO:0000256" key="2">
    <source>
        <dbReference type="ARBA" id="ARBA00022475"/>
    </source>
</evidence>
<feature type="domain" description="Major facilitator superfamily (MFS) profile" evidence="7">
    <location>
        <begin position="13"/>
        <end position="389"/>
    </location>
</feature>
<feature type="transmembrane region" description="Helical" evidence="6">
    <location>
        <begin position="301"/>
        <end position="323"/>
    </location>
</feature>
<evidence type="ECO:0000256" key="3">
    <source>
        <dbReference type="ARBA" id="ARBA00022692"/>
    </source>
</evidence>
<comment type="subcellular location">
    <subcellularLocation>
        <location evidence="1">Cell membrane</location>
        <topology evidence="1">Multi-pass membrane protein</topology>
    </subcellularLocation>
</comment>
<dbReference type="PROSITE" id="PS50850">
    <property type="entry name" value="MFS"/>
    <property type="match status" value="1"/>
</dbReference>
<dbReference type="RefSeq" id="WP_145651329.1">
    <property type="nucleotide sequence ID" value="NZ_VLLB01000008.1"/>
</dbReference>
<keyword evidence="5 6" id="KW-0472">Membrane</keyword>
<evidence type="ECO:0000256" key="5">
    <source>
        <dbReference type="ARBA" id="ARBA00023136"/>
    </source>
</evidence>
<name>A0A562R0D9_9BURK</name>
<evidence type="ECO:0000256" key="1">
    <source>
        <dbReference type="ARBA" id="ARBA00004651"/>
    </source>
</evidence>
<accession>A0A562R0D9</accession>
<dbReference type="PANTHER" id="PTHR43124">
    <property type="entry name" value="PURINE EFFLUX PUMP PBUE"/>
    <property type="match status" value="1"/>
</dbReference>
<protein>
    <submittedName>
        <fullName evidence="8">Putative MFS family arabinose efflux permease</fullName>
    </submittedName>
</protein>
<dbReference type="SUPFAM" id="SSF103473">
    <property type="entry name" value="MFS general substrate transporter"/>
    <property type="match status" value="1"/>
</dbReference>
<organism evidence="8 9">
    <name type="scientific">Pseudoduganella lurida</name>
    <dbReference type="NCBI Taxonomy" id="1036180"/>
    <lineage>
        <taxon>Bacteria</taxon>
        <taxon>Pseudomonadati</taxon>
        <taxon>Pseudomonadota</taxon>
        <taxon>Betaproteobacteria</taxon>
        <taxon>Burkholderiales</taxon>
        <taxon>Oxalobacteraceae</taxon>
        <taxon>Telluria group</taxon>
        <taxon>Pseudoduganella</taxon>
    </lineage>
</organism>
<proteinExistence type="predicted"/>
<feature type="transmembrane region" description="Helical" evidence="6">
    <location>
        <begin position="81"/>
        <end position="100"/>
    </location>
</feature>
<dbReference type="GO" id="GO:0005886">
    <property type="term" value="C:plasma membrane"/>
    <property type="evidence" value="ECO:0007669"/>
    <property type="project" value="UniProtKB-SubCell"/>
</dbReference>
<dbReference type="InterPro" id="IPR036259">
    <property type="entry name" value="MFS_trans_sf"/>
</dbReference>
<feature type="transmembrane region" description="Helical" evidence="6">
    <location>
        <begin position="106"/>
        <end position="127"/>
    </location>
</feature>
<evidence type="ECO:0000256" key="4">
    <source>
        <dbReference type="ARBA" id="ARBA00022989"/>
    </source>
</evidence>
<dbReference type="Gene3D" id="1.20.1250.20">
    <property type="entry name" value="MFS general substrate transporter like domains"/>
    <property type="match status" value="1"/>
</dbReference>
<evidence type="ECO:0000313" key="8">
    <source>
        <dbReference type="EMBL" id="TWI62521.1"/>
    </source>
</evidence>
<keyword evidence="2" id="KW-1003">Cell membrane</keyword>
<feature type="transmembrane region" description="Helical" evidence="6">
    <location>
        <begin position="335"/>
        <end position="354"/>
    </location>
</feature>
<sequence length="399" mass="40806">MSTATQSETKPAWSAVYAIGLAVAGLTSAEMLPVSLLTPIAHDLKISEGLAGQTVTATAIVALIASLFTAVATRGLDRRKLLIGLSILQVASGLLAAFAPNLPVLVLSRLLLGVSVGGFWAMSAALAMRLVPANMLGKALAVIFGGGSIATIAAAPLGSFLGGLIGWRGVFLVATVLAIAALVWQWVVLPSMPPRGHARLATLFHVLTRPKIKLGMLAVVLVFGGHFAFFTYLRPFLESVTGMGLNGVSAILLVFGIGGFVGTSLSGRLLTRSVHATLLAVPLLMTAMAAGLVMFGSVPAVVSLFIAVWGFAFGTVPVGWSTWLTQTVPDEAESAGGILVAAIQIAITAGAALGGVLFDHGGPREAFMGSGVILLVASLVICTIVRARPSVAVARSGRA</sequence>
<feature type="transmembrane region" description="Helical" evidence="6">
    <location>
        <begin position="214"/>
        <end position="233"/>
    </location>
</feature>
<feature type="transmembrane region" description="Helical" evidence="6">
    <location>
        <begin position="366"/>
        <end position="385"/>
    </location>
</feature>
<keyword evidence="4 6" id="KW-1133">Transmembrane helix</keyword>
<dbReference type="AlphaFoldDB" id="A0A562R0D9"/>
<dbReference type="InterPro" id="IPR020846">
    <property type="entry name" value="MFS_dom"/>
</dbReference>
<dbReference type="GO" id="GO:0022857">
    <property type="term" value="F:transmembrane transporter activity"/>
    <property type="evidence" value="ECO:0007669"/>
    <property type="project" value="InterPro"/>
</dbReference>
<gene>
    <name evidence="8" type="ORF">IP91_04041</name>
</gene>